<keyword evidence="4" id="KW-0597">Phosphoprotein</keyword>
<comment type="catalytic activity">
    <reaction evidence="13">
        <text>a 1,2-diacyl-sn-glycerol + H2O = a 2-acylglycerol + a fatty acid + H(+)</text>
        <dbReference type="Rhea" id="RHEA:33275"/>
        <dbReference type="ChEBI" id="CHEBI:15377"/>
        <dbReference type="ChEBI" id="CHEBI:15378"/>
        <dbReference type="ChEBI" id="CHEBI:17389"/>
        <dbReference type="ChEBI" id="CHEBI:17815"/>
        <dbReference type="ChEBI" id="CHEBI:28868"/>
        <dbReference type="EC" id="3.1.1.116"/>
    </reaction>
    <physiologicalReaction direction="left-to-right" evidence="13">
        <dbReference type="Rhea" id="RHEA:33276"/>
    </physiologicalReaction>
</comment>
<evidence type="ECO:0000256" key="1">
    <source>
        <dbReference type="ARBA" id="ARBA00001913"/>
    </source>
</evidence>
<evidence type="ECO:0000256" key="13">
    <source>
        <dbReference type="ARBA" id="ARBA00024531"/>
    </source>
</evidence>
<keyword evidence="12" id="KW-0472">Membrane</keyword>
<dbReference type="InterPro" id="IPR029058">
    <property type="entry name" value="AB_hydrolase_fold"/>
</dbReference>
<dbReference type="Gene3D" id="3.40.50.1820">
    <property type="entry name" value="alpha/beta hydrolase"/>
    <property type="match status" value="1"/>
</dbReference>
<dbReference type="PANTHER" id="PTHR45792">
    <property type="entry name" value="DIACYLGLYCEROL LIPASE HOMOLOG-RELATED"/>
    <property type="match status" value="1"/>
</dbReference>
<evidence type="ECO:0000256" key="14">
    <source>
        <dbReference type="ARBA" id="ARBA00026104"/>
    </source>
</evidence>
<dbReference type="EC" id="3.1.1.116" evidence="14"/>
<evidence type="ECO:0000256" key="8">
    <source>
        <dbReference type="ARBA" id="ARBA00022837"/>
    </source>
</evidence>
<comment type="caution">
    <text evidence="16">The sequence shown here is derived from an EMBL/GenBank/DDBJ whole genome shotgun (WGS) entry which is preliminary data.</text>
</comment>
<dbReference type="Pfam" id="PF01764">
    <property type="entry name" value="Lipase_3"/>
    <property type="match status" value="1"/>
</dbReference>
<evidence type="ECO:0000256" key="9">
    <source>
        <dbReference type="ARBA" id="ARBA00022963"/>
    </source>
</evidence>
<keyword evidence="10" id="KW-1133">Transmembrane helix</keyword>
<evidence type="ECO:0000256" key="4">
    <source>
        <dbReference type="ARBA" id="ARBA00022553"/>
    </source>
</evidence>
<evidence type="ECO:0000256" key="10">
    <source>
        <dbReference type="ARBA" id="ARBA00022989"/>
    </source>
</evidence>
<evidence type="ECO:0000256" key="2">
    <source>
        <dbReference type="ARBA" id="ARBA00004651"/>
    </source>
</evidence>
<keyword evidence="17" id="KW-1185">Reference proteome</keyword>
<evidence type="ECO:0000256" key="5">
    <source>
        <dbReference type="ARBA" id="ARBA00022692"/>
    </source>
</evidence>
<evidence type="ECO:0000313" key="16">
    <source>
        <dbReference type="EMBL" id="KAK8882155.1"/>
    </source>
</evidence>
<feature type="domain" description="Fungal lipase-type" evidence="15">
    <location>
        <begin position="68"/>
        <end position="188"/>
    </location>
</feature>
<dbReference type="InterPro" id="IPR002921">
    <property type="entry name" value="Fungal_lipase-type"/>
</dbReference>
<evidence type="ECO:0000259" key="15">
    <source>
        <dbReference type="Pfam" id="PF01764"/>
    </source>
</evidence>
<dbReference type="Proteomes" id="UP001470230">
    <property type="component" value="Unassembled WGS sequence"/>
</dbReference>
<keyword evidence="5" id="KW-0812">Transmembrane</keyword>
<keyword evidence="7" id="KW-0378">Hydrolase</keyword>
<dbReference type="SUPFAM" id="SSF53474">
    <property type="entry name" value="alpha/beta-Hydrolases"/>
    <property type="match status" value="1"/>
</dbReference>
<name>A0ABR2JWC3_9EUKA</name>
<keyword evidence="8" id="KW-0106">Calcium</keyword>
<comment type="subcellular location">
    <subcellularLocation>
        <location evidence="2">Cell membrane</location>
        <topology evidence="2">Multi-pass membrane protein</topology>
    </subcellularLocation>
</comment>
<organism evidence="16 17">
    <name type="scientific">Tritrichomonas musculus</name>
    <dbReference type="NCBI Taxonomy" id="1915356"/>
    <lineage>
        <taxon>Eukaryota</taxon>
        <taxon>Metamonada</taxon>
        <taxon>Parabasalia</taxon>
        <taxon>Tritrichomonadida</taxon>
        <taxon>Tritrichomonadidae</taxon>
        <taxon>Tritrichomonas</taxon>
    </lineage>
</organism>
<keyword evidence="3" id="KW-1003">Cell membrane</keyword>
<dbReference type="PANTHER" id="PTHR45792:SF8">
    <property type="entry name" value="DIACYLGLYCEROL LIPASE-ALPHA"/>
    <property type="match status" value="1"/>
</dbReference>
<dbReference type="EMBL" id="JAPFFF010000009">
    <property type="protein sequence ID" value="KAK8882155.1"/>
    <property type="molecule type" value="Genomic_DNA"/>
</dbReference>
<protein>
    <recommendedName>
        <fullName evidence="14">sn-1-specific diacylglycerol lipase</fullName>
        <ecNumber evidence="14">3.1.1.116</ecNumber>
    </recommendedName>
</protein>
<gene>
    <name evidence="16" type="ORF">M9Y10_044795</name>
</gene>
<keyword evidence="6" id="KW-0479">Metal-binding</keyword>
<keyword evidence="9" id="KW-0442">Lipid degradation</keyword>
<evidence type="ECO:0000256" key="7">
    <source>
        <dbReference type="ARBA" id="ARBA00022801"/>
    </source>
</evidence>
<accession>A0ABR2JWC3</accession>
<sequence>MNIYANQTNVTDFSLTFLRLVMQLTMSTFTGSFSSFSGELYYYNPNTDIEQPSFYIYRLNDGNKLFIGTRGTIDINDVAADIAIRQIVTDKGVYLEGYYRAALFVYKYAYAFIKNHDGPIYFIGHSMGGAISTILHCLAKFDFRNSKDINTIALAPVPAISESLNKTYGDKIVTIINSDDVVPTISIANMYAFLVKYEPLIPITMFPWSFIKKTINFVLSIVYHVSSVFSQQVLEYFKLALSSALDELVSYAKKEKQFLIRYPPGAVYQLSIESPLYLNQSLINASDKLNILSLSLHAINAHDPSQYIKLLNVTLGD</sequence>
<evidence type="ECO:0000256" key="6">
    <source>
        <dbReference type="ARBA" id="ARBA00022723"/>
    </source>
</evidence>
<reference evidence="16 17" key="1">
    <citation type="submission" date="2024-04" db="EMBL/GenBank/DDBJ databases">
        <title>Tritrichomonas musculus Genome.</title>
        <authorList>
            <person name="Alves-Ferreira E."/>
            <person name="Grigg M."/>
            <person name="Lorenzi H."/>
            <person name="Galac M."/>
        </authorList>
    </citation>
    <scope>NUCLEOTIDE SEQUENCE [LARGE SCALE GENOMIC DNA]</scope>
    <source>
        <strain evidence="16 17">EAF2021</strain>
    </source>
</reference>
<dbReference type="InterPro" id="IPR052214">
    <property type="entry name" value="DAG_Lipase-Related"/>
</dbReference>
<evidence type="ECO:0000256" key="11">
    <source>
        <dbReference type="ARBA" id="ARBA00023098"/>
    </source>
</evidence>
<evidence type="ECO:0000256" key="12">
    <source>
        <dbReference type="ARBA" id="ARBA00023136"/>
    </source>
</evidence>
<keyword evidence="11" id="KW-0443">Lipid metabolism</keyword>
<comment type="cofactor">
    <cofactor evidence="1">
        <name>Ca(2+)</name>
        <dbReference type="ChEBI" id="CHEBI:29108"/>
    </cofactor>
</comment>
<evidence type="ECO:0000313" key="17">
    <source>
        <dbReference type="Proteomes" id="UP001470230"/>
    </source>
</evidence>
<proteinExistence type="predicted"/>
<evidence type="ECO:0000256" key="3">
    <source>
        <dbReference type="ARBA" id="ARBA00022475"/>
    </source>
</evidence>